<feature type="transmembrane region" description="Helical" evidence="8">
    <location>
        <begin position="617"/>
        <end position="643"/>
    </location>
</feature>
<dbReference type="Pfam" id="PF01384">
    <property type="entry name" value="PHO4"/>
    <property type="match status" value="1"/>
</dbReference>
<reference evidence="10" key="1">
    <citation type="submission" date="2021-02" db="EMBL/GenBank/DDBJ databases">
        <authorList>
            <person name="Nowell W R."/>
        </authorList>
    </citation>
    <scope>NUCLEOTIDE SEQUENCE</scope>
    <source>
        <strain evidence="10">Ploen Becks lab</strain>
    </source>
</reference>
<evidence type="ECO:0000256" key="7">
    <source>
        <dbReference type="ARBA" id="ARBA00023136"/>
    </source>
</evidence>
<comment type="similarity">
    <text evidence="2 8">Belongs to the inorganic phosphate transporter (PiT) (TC 2.A.20) family.</text>
</comment>
<keyword evidence="11" id="KW-1185">Reference proteome</keyword>
<keyword evidence="4 8" id="KW-0592">Phosphate transport</keyword>
<feature type="transmembrane region" description="Helical" evidence="8">
    <location>
        <begin position="6"/>
        <end position="25"/>
    </location>
</feature>
<evidence type="ECO:0000256" key="5">
    <source>
        <dbReference type="ARBA" id="ARBA00022692"/>
    </source>
</evidence>
<comment type="function">
    <text evidence="8">Sodium-phosphate symporter.</text>
</comment>
<feature type="transmembrane region" description="Helical" evidence="8">
    <location>
        <begin position="87"/>
        <end position="109"/>
    </location>
</feature>
<feature type="transmembrane region" description="Helical" evidence="8">
    <location>
        <begin position="46"/>
        <end position="67"/>
    </location>
</feature>
<evidence type="ECO:0000256" key="1">
    <source>
        <dbReference type="ARBA" id="ARBA00004141"/>
    </source>
</evidence>
<keyword evidence="6 8" id="KW-1133">Transmembrane helix</keyword>
<comment type="subcellular location">
    <subcellularLocation>
        <location evidence="1 8">Membrane</location>
        <topology evidence="1 8">Multi-pass membrane protein</topology>
    </subcellularLocation>
</comment>
<feature type="transmembrane region" description="Helical" evidence="8">
    <location>
        <begin position="177"/>
        <end position="196"/>
    </location>
</feature>
<keyword evidence="3 8" id="KW-0813">Transport</keyword>
<evidence type="ECO:0000256" key="8">
    <source>
        <dbReference type="RuleBase" id="RU363058"/>
    </source>
</evidence>
<evidence type="ECO:0000256" key="2">
    <source>
        <dbReference type="ARBA" id="ARBA00009916"/>
    </source>
</evidence>
<dbReference type="Proteomes" id="UP000663879">
    <property type="component" value="Unassembled WGS sequence"/>
</dbReference>
<evidence type="ECO:0000256" key="9">
    <source>
        <dbReference type="SAM" id="MobiDB-lite"/>
    </source>
</evidence>
<name>A0A814FW94_9BILA</name>
<accession>A0A814FW94</accession>
<dbReference type="GO" id="GO:0016020">
    <property type="term" value="C:membrane"/>
    <property type="evidence" value="ECO:0007669"/>
    <property type="project" value="UniProtKB-SubCell"/>
</dbReference>
<dbReference type="PANTHER" id="PTHR11101">
    <property type="entry name" value="PHOSPHATE TRANSPORTER"/>
    <property type="match status" value="1"/>
</dbReference>
<dbReference type="InterPro" id="IPR001204">
    <property type="entry name" value="Phos_transporter"/>
</dbReference>
<feature type="transmembrane region" description="Helical" evidence="8">
    <location>
        <begin position="216"/>
        <end position="238"/>
    </location>
</feature>
<dbReference type="PANTHER" id="PTHR11101:SF80">
    <property type="entry name" value="PHOSPHATE TRANSPORTER"/>
    <property type="match status" value="1"/>
</dbReference>
<evidence type="ECO:0000256" key="3">
    <source>
        <dbReference type="ARBA" id="ARBA00022448"/>
    </source>
</evidence>
<evidence type="ECO:0000256" key="6">
    <source>
        <dbReference type="ARBA" id="ARBA00022989"/>
    </source>
</evidence>
<dbReference type="AlphaFoldDB" id="A0A814FW94"/>
<evidence type="ECO:0000256" key="4">
    <source>
        <dbReference type="ARBA" id="ARBA00022592"/>
    </source>
</evidence>
<dbReference type="GO" id="GO:0005315">
    <property type="term" value="F:phosphate transmembrane transporter activity"/>
    <property type="evidence" value="ECO:0007669"/>
    <property type="project" value="InterPro"/>
</dbReference>
<protein>
    <recommendedName>
        <fullName evidence="8">Phosphate transporter</fullName>
    </recommendedName>
</protein>
<keyword evidence="5 8" id="KW-0812">Transmembrane</keyword>
<sequence>MFDFEFWLVICGFIIAFVLAFGIGANDVANSFGTSVGSKVLTLKQACVLATIFEILGSILIGAKVSGTIRKGIMDPNVFEDCPKELMLGYVSALIGCCVWLILATVLNYPVSGTHSIVGATVGMAIVSKGFKVIAWKAILKIVASWFISPLLSGIVSLIMFVLIRKHILRAGDPLEAGLKFLPFIYTVTICINIGGILESSPPLLGLDKLPGWSKIALTAVLCLIVYLTVWLVIVPLMKKKVQKQLSNSLIPNEDEKEQLNNCEKDTNHLCKTVSTQVDYVTLIISRNNEENRIQEDKKKEFEDENQLIKSFHNSSLTLPTDASISENKNRVRTITVPSSNVKDMFDYGDVNLTLRGYLHTIHTQKLNQKSNQTKDRLSNTNSIGAGTSHSDRGGASLSKLFTQQSVPSDVKMGNEESLIENKRGRFNLVPAQVELKPIVGESLKSSMLELDDEVKENIDELPTKKIKKMDVDEFAHVDPPEAAKLFSFLQVLTAVFGSFAHGGNDVSNAIGPLIGLYLIYQGKITQDSSTPEWILFYGGVGISAGLWILGRRVIKTIGEDLTKITASSGFVIELASAITVLGASLLNIPVSTTHCKVGSVVFTGRIRSKESVDWSLFRNIIIAWIVTVPVTGTIAGCCQFILKLIFIPQTPVLSV</sequence>
<organism evidence="10 11">
    <name type="scientific">Brachionus calyciflorus</name>
    <dbReference type="NCBI Taxonomy" id="104777"/>
    <lineage>
        <taxon>Eukaryota</taxon>
        <taxon>Metazoa</taxon>
        <taxon>Spiralia</taxon>
        <taxon>Gnathifera</taxon>
        <taxon>Rotifera</taxon>
        <taxon>Eurotatoria</taxon>
        <taxon>Monogononta</taxon>
        <taxon>Pseudotrocha</taxon>
        <taxon>Ploima</taxon>
        <taxon>Brachionidae</taxon>
        <taxon>Brachionus</taxon>
    </lineage>
</organism>
<feature type="transmembrane region" description="Helical" evidence="8">
    <location>
        <begin position="142"/>
        <end position="165"/>
    </location>
</feature>
<feature type="transmembrane region" description="Helical" evidence="8">
    <location>
        <begin position="571"/>
        <end position="589"/>
    </location>
</feature>
<evidence type="ECO:0000313" key="11">
    <source>
        <dbReference type="Proteomes" id="UP000663879"/>
    </source>
</evidence>
<keyword evidence="7 8" id="KW-0472">Membrane</keyword>
<comment type="caution">
    <text evidence="10">The sequence shown here is derived from an EMBL/GenBank/DDBJ whole genome shotgun (WGS) entry which is preliminary data.</text>
</comment>
<dbReference type="EMBL" id="CAJNOC010003566">
    <property type="protein sequence ID" value="CAF0988423.1"/>
    <property type="molecule type" value="Genomic_DNA"/>
</dbReference>
<dbReference type="OrthoDB" id="260807at2759"/>
<evidence type="ECO:0000313" key="10">
    <source>
        <dbReference type="EMBL" id="CAF0988423.1"/>
    </source>
</evidence>
<feature type="compositionally biased region" description="Polar residues" evidence="9">
    <location>
        <begin position="379"/>
        <end position="389"/>
    </location>
</feature>
<gene>
    <name evidence="10" type="ORF">OXX778_LOCUS15788</name>
</gene>
<feature type="transmembrane region" description="Helical" evidence="8">
    <location>
        <begin position="534"/>
        <end position="551"/>
    </location>
</feature>
<dbReference type="GO" id="GO:0035435">
    <property type="term" value="P:phosphate ion transmembrane transport"/>
    <property type="evidence" value="ECO:0007669"/>
    <property type="project" value="TreeGrafter"/>
</dbReference>
<feature type="region of interest" description="Disordered" evidence="9">
    <location>
        <begin position="366"/>
        <end position="395"/>
    </location>
</feature>
<proteinExistence type="inferred from homology"/>